<comment type="similarity">
    <text evidence="1">Belongs to the AHA1 family.</text>
</comment>
<feature type="domain" description="Activator of Hsp90 ATPase homologue 1/2-like C-terminal" evidence="2">
    <location>
        <begin position="24"/>
        <end position="153"/>
    </location>
</feature>
<keyword evidence="4" id="KW-1185">Reference proteome</keyword>
<protein>
    <submittedName>
        <fullName evidence="3">SRPBCC domain-containing protein</fullName>
    </submittedName>
</protein>
<name>A0ABV6L4U6_9SPHI</name>
<dbReference type="Proteomes" id="UP001589828">
    <property type="component" value="Unassembled WGS sequence"/>
</dbReference>
<evidence type="ECO:0000313" key="3">
    <source>
        <dbReference type="EMBL" id="MFC0514508.1"/>
    </source>
</evidence>
<evidence type="ECO:0000313" key="4">
    <source>
        <dbReference type="Proteomes" id="UP001589828"/>
    </source>
</evidence>
<evidence type="ECO:0000256" key="1">
    <source>
        <dbReference type="ARBA" id="ARBA00006817"/>
    </source>
</evidence>
<reference evidence="3 4" key="1">
    <citation type="submission" date="2024-09" db="EMBL/GenBank/DDBJ databases">
        <authorList>
            <person name="Sun Q."/>
            <person name="Mori K."/>
        </authorList>
    </citation>
    <scope>NUCLEOTIDE SEQUENCE [LARGE SCALE GENOMIC DNA]</scope>
    <source>
        <strain evidence="3 4">NCAIM B.02415</strain>
    </source>
</reference>
<accession>A0ABV6L4U6</accession>
<proteinExistence type="inferred from homology"/>
<organism evidence="3 4">
    <name type="scientific">Mucilaginibacter angelicae</name>
    <dbReference type="NCBI Taxonomy" id="869718"/>
    <lineage>
        <taxon>Bacteria</taxon>
        <taxon>Pseudomonadati</taxon>
        <taxon>Bacteroidota</taxon>
        <taxon>Sphingobacteriia</taxon>
        <taxon>Sphingobacteriales</taxon>
        <taxon>Sphingobacteriaceae</taxon>
        <taxon>Mucilaginibacter</taxon>
    </lineage>
</organism>
<evidence type="ECO:0000259" key="2">
    <source>
        <dbReference type="Pfam" id="PF08327"/>
    </source>
</evidence>
<dbReference type="EMBL" id="JBHLTS010000021">
    <property type="protein sequence ID" value="MFC0514508.1"/>
    <property type="molecule type" value="Genomic_DNA"/>
</dbReference>
<dbReference type="CDD" id="cd07814">
    <property type="entry name" value="SRPBCC_CalC_Aha1-like"/>
    <property type="match status" value="1"/>
</dbReference>
<dbReference type="Pfam" id="PF08327">
    <property type="entry name" value="AHSA1"/>
    <property type="match status" value="1"/>
</dbReference>
<gene>
    <name evidence="3" type="ORF">ACFFGT_09860</name>
</gene>
<dbReference type="InterPro" id="IPR023393">
    <property type="entry name" value="START-like_dom_sf"/>
</dbReference>
<dbReference type="Gene3D" id="3.30.530.20">
    <property type="match status" value="1"/>
</dbReference>
<sequence>MGERNIETAKQMGQEAIVKEVVINATPAKVWKMLTVPELMSQWMGEPEMQLSVITDWQSGGSVVIRGINPLPFESTGKIIVFEPEQLLGYSHLSSLSGLADEAQNYTLLLFEVKPVGEQTQLSLTLSNFPTEIIFKHFDLYWNGTLTVLKSFAEQQVDSIS</sequence>
<dbReference type="RefSeq" id="WP_377022356.1">
    <property type="nucleotide sequence ID" value="NZ_JBHLTS010000021.1"/>
</dbReference>
<dbReference type="SUPFAM" id="SSF55961">
    <property type="entry name" value="Bet v1-like"/>
    <property type="match status" value="1"/>
</dbReference>
<comment type="caution">
    <text evidence="3">The sequence shown here is derived from an EMBL/GenBank/DDBJ whole genome shotgun (WGS) entry which is preliminary data.</text>
</comment>
<dbReference type="InterPro" id="IPR013538">
    <property type="entry name" value="ASHA1/2-like_C"/>
</dbReference>